<accession>A0A9D4T385</accession>
<evidence type="ECO:0000313" key="2">
    <source>
        <dbReference type="Proteomes" id="UP000821837"/>
    </source>
</evidence>
<dbReference type="PANTHER" id="PTHR33198">
    <property type="entry name" value="ANK_REP_REGION DOMAIN-CONTAINING PROTEIN-RELATED"/>
    <property type="match status" value="1"/>
</dbReference>
<dbReference type="Proteomes" id="UP000821837">
    <property type="component" value="Unassembled WGS sequence"/>
</dbReference>
<keyword evidence="2" id="KW-1185">Reference proteome</keyword>
<dbReference type="EMBL" id="JABSTV010001248">
    <property type="protein sequence ID" value="KAH7968459.1"/>
    <property type="molecule type" value="Genomic_DNA"/>
</dbReference>
<comment type="caution">
    <text evidence="1">The sequence shown here is derived from an EMBL/GenBank/DDBJ whole genome shotgun (WGS) entry which is preliminary data.</text>
</comment>
<dbReference type="PANTHER" id="PTHR33198:SF20">
    <property type="entry name" value="RETROTRANSPOSON GAG DOMAIN-CONTAINING PROTEIN"/>
    <property type="match status" value="1"/>
</dbReference>
<sequence length="267" mass="29184">MASAIPPPLFLSTPGDPPIPWSDWKLIFHAYADAAGKDADKPERRKALLLNALGHAGLKLYYTSNAANASATTPSSDVFQNAVALFDEHFKDASCDYVAHWKFQERRQLPSEPVADFISSLRSLAASCGFGALERDMIRHQVFTGISSHNVRCRLLQNGSSITLTEAISVAREDELVRSQLEQFAPHSMLQRSAAGPQDTGRANMAARRLRFGAAVNMAVRLHSCSVVVIMAARPLRGGEEADKMATPCRQIRLFKAASELLALQHS</sequence>
<evidence type="ECO:0008006" key="3">
    <source>
        <dbReference type="Google" id="ProtNLM"/>
    </source>
</evidence>
<reference evidence="1" key="2">
    <citation type="submission" date="2021-09" db="EMBL/GenBank/DDBJ databases">
        <authorList>
            <person name="Jia N."/>
            <person name="Wang J."/>
            <person name="Shi W."/>
            <person name="Du L."/>
            <person name="Sun Y."/>
            <person name="Zhan W."/>
            <person name="Jiang J."/>
            <person name="Wang Q."/>
            <person name="Zhang B."/>
            <person name="Ji P."/>
            <person name="Sakyi L.B."/>
            <person name="Cui X."/>
            <person name="Yuan T."/>
            <person name="Jiang B."/>
            <person name="Yang W."/>
            <person name="Lam T.T.-Y."/>
            <person name="Chang Q."/>
            <person name="Ding S."/>
            <person name="Wang X."/>
            <person name="Zhu J."/>
            <person name="Ruan X."/>
            <person name="Zhao L."/>
            <person name="Wei J."/>
            <person name="Que T."/>
            <person name="Du C."/>
            <person name="Cheng J."/>
            <person name="Dai P."/>
            <person name="Han X."/>
            <person name="Huang E."/>
            <person name="Gao Y."/>
            <person name="Liu J."/>
            <person name="Shao H."/>
            <person name="Ye R."/>
            <person name="Li L."/>
            <person name="Wei W."/>
            <person name="Wang X."/>
            <person name="Wang C."/>
            <person name="Huo Q."/>
            <person name="Li W."/>
            <person name="Guo W."/>
            <person name="Chen H."/>
            <person name="Chen S."/>
            <person name="Zhou L."/>
            <person name="Zhou L."/>
            <person name="Ni X."/>
            <person name="Tian J."/>
            <person name="Zhou Y."/>
            <person name="Sheng Y."/>
            <person name="Liu T."/>
            <person name="Pan Y."/>
            <person name="Xia L."/>
            <person name="Li J."/>
            <person name="Zhao F."/>
            <person name="Cao W."/>
        </authorList>
    </citation>
    <scope>NUCLEOTIDE SEQUENCE</scope>
    <source>
        <strain evidence="1">Rsan-2018</strain>
        <tissue evidence="1">Larvae</tissue>
    </source>
</reference>
<proteinExistence type="predicted"/>
<evidence type="ECO:0000313" key="1">
    <source>
        <dbReference type="EMBL" id="KAH7968459.1"/>
    </source>
</evidence>
<reference evidence="1" key="1">
    <citation type="journal article" date="2020" name="Cell">
        <title>Large-Scale Comparative Analyses of Tick Genomes Elucidate Their Genetic Diversity and Vector Capacities.</title>
        <authorList>
            <consortium name="Tick Genome and Microbiome Consortium (TIGMIC)"/>
            <person name="Jia N."/>
            <person name="Wang J."/>
            <person name="Shi W."/>
            <person name="Du L."/>
            <person name="Sun Y."/>
            <person name="Zhan W."/>
            <person name="Jiang J.F."/>
            <person name="Wang Q."/>
            <person name="Zhang B."/>
            <person name="Ji P."/>
            <person name="Bell-Sakyi L."/>
            <person name="Cui X.M."/>
            <person name="Yuan T.T."/>
            <person name="Jiang B.G."/>
            <person name="Yang W.F."/>
            <person name="Lam T.T."/>
            <person name="Chang Q.C."/>
            <person name="Ding S.J."/>
            <person name="Wang X.J."/>
            <person name="Zhu J.G."/>
            <person name="Ruan X.D."/>
            <person name="Zhao L."/>
            <person name="Wei J.T."/>
            <person name="Ye R.Z."/>
            <person name="Que T.C."/>
            <person name="Du C.H."/>
            <person name="Zhou Y.H."/>
            <person name="Cheng J.X."/>
            <person name="Dai P.F."/>
            <person name="Guo W.B."/>
            <person name="Han X.H."/>
            <person name="Huang E.J."/>
            <person name="Li L.F."/>
            <person name="Wei W."/>
            <person name="Gao Y.C."/>
            <person name="Liu J.Z."/>
            <person name="Shao H.Z."/>
            <person name="Wang X."/>
            <person name="Wang C.C."/>
            <person name="Yang T.C."/>
            <person name="Huo Q.B."/>
            <person name="Li W."/>
            <person name="Chen H.Y."/>
            <person name="Chen S.E."/>
            <person name="Zhou L.G."/>
            <person name="Ni X.B."/>
            <person name="Tian J.H."/>
            <person name="Sheng Y."/>
            <person name="Liu T."/>
            <person name="Pan Y.S."/>
            <person name="Xia L.Y."/>
            <person name="Li J."/>
            <person name="Zhao F."/>
            <person name="Cao W.C."/>
        </authorList>
    </citation>
    <scope>NUCLEOTIDE SEQUENCE</scope>
    <source>
        <strain evidence="1">Rsan-2018</strain>
    </source>
</reference>
<protein>
    <recommendedName>
        <fullName evidence="3">Tick transposon</fullName>
    </recommendedName>
</protein>
<gene>
    <name evidence="1" type="ORF">HPB52_008537</name>
</gene>
<name>A0A9D4T385_RHISA</name>
<dbReference type="AlphaFoldDB" id="A0A9D4T385"/>
<organism evidence="1 2">
    <name type="scientific">Rhipicephalus sanguineus</name>
    <name type="common">Brown dog tick</name>
    <name type="synonym">Ixodes sanguineus</name>
    <dbReference type="NCBI Taxonomy" id="34632"/>
    <lineage>
        <taxon>Eukaryota</taxon>
        <taxon>Metazoa</taxon>
        <taxon>Ecdysozoa</taxon>
        <taxon>Arthropoda</taxon>
        <taxon>Chelicerata</taxon>
        <taxon>Arachnida</taxon>
        <taxon>Acari</taxon>
        <taxon>Parasitiformes</taxon>
        <taxon>Ixodida</taxon>
        <taxon>Ixodoidea</taxon>
        <taxon>Ixodidae</taxon>
        <taxon>Rhipicephalinae</taxon>
        <taxon>Rhipicephalus</taxon>
        <taxon>Rhipicephalus</taxon>
    </lineage>
</organism>
<dbReference type="VEuPathDB" id="VectorBase:RSAN_046885"/>